<feature type="region of interest" description="Disordered" evidence="5">
    <location>
        <begin position="228"/>
        <end position="417"/>
    </location>
</feature>
<keyword evidence="3" id="KW-0862">Zinc</keyword>
<dbReference type="Pfam" id="PF00628">
    <property type="entry name" value="PHD"/>
    <property type="match status" value="1"/>
</dbReference>
<dbReference type="Gene3D" id="3.30.40.10">
    <property type="entry name" value="Zinc/RING finger domain, C3HC4 (zinc finger)"/>
    <property type="match status" value="1"/>
</dbReference>
<keyword evidence="8" id="KW-1185">Reference proteome</keyword>
<keyword evidence="2 4" id="KW-0863">Zinc-finger</keyword>
<dbReference type="GO" id="GO:0032259">
    <property type="term" value="P:methylation"/>
    <property type="evidence" value="ECO:0007669"/>
    <property type="project" value="UniProtKB-KW"/>
</dbReference>
<organism evidence="7 8">
    <name type="scientific">Penicillium subrubescens</name>
    <dbReference type="NCBI Taxonomy" id="1316194"/>
    <lineage>
        <taxon>Eukaryota</taxon>
        <taxon>Fungi</taxon>
        <taxon>Dikarya</taxon>
        <taxon>Ascomycota</taxon>
        <taxon>Pezizomycotina</taxon>
        <taxon>Eurotiomycetes</taxon>
        <taxon>Eurotiomycetidae</taxon>
        <taxon>Eurotiales</taxon>
        <taxon>Aspergillaceae</taxon>
        <taxon>Penicillium</taxon>
    </lineage>
</organism>
<dbReference type="CDD" id="cd15502">
    <property type="entry name" value="PHD_Phf1p_Phf2p_like"/>
    <property type="match status" value="1"/>
</dbReference>
<dbReference type="GO" id="GO:0008270">
    <property type="term" value="F:zinc ion binding"/>
    <property type="evidence" value="ECO:0007669"/>
    <property type="project" value="UniProtKB-KW"/>
</dbReference>
<evidence type="ECO:0000313" key="7">
    <source>
        <dbReference type="EMBL" id="OKO93895.1"/>
    </source>
</evidence>
<dbReference type="SUPFAM" id="SSF57903">
    <property type="entry name" value="FYVE/PHD zinc finger"/>
    <property type="match status" value="1"/>
</dbReference>
<proteinExistence type="predicted"/>
<dbReference type="STRING" id="1316194.A0A1Q5T1B5"/>
<dbReference type="PROSITE" id="PS01359">
    <property type="entry name" value="ZF_PHD_1"/>
    <property type="match status" value="1"/>
</dbReference>
<reference evidence="7 8" key="1">
    <citation type="submission" date="2016-10" db="EMBL/GenBank/DDBJ databases">
        <title>Genome sequence of the ascomycete fungus Penicillium subrubescens.</title>
        <authorList>
            <person name="De Vries R.P."/>
            <person name="Peng M."/>
            <person name="Dilokpimol A."/>
            <person name="Hilden K."/>
            <person name="Makela M.R."/>
            <person name="Grigoriev I."/>
            <person name="Riley R."/>
            <person name="Granchi Z."/>
        </authorList>
    </citation>
    <scope>NUCLEOTIDE SEQUENCE [LARGE SCALE GENOMIC DNA]</scope>
    <source>
        <strain evidence="7 8">CBS 132785</strain>
    </source>
</reference>
<feature type="compositionally biased region" description="Low complexity" evidence="5">
    <location>
        <begin position="1"/>
        <end position="19"/>
    </location>
</feature>
<feature type="compositionally biased region" description="Acidic residues" evidence="5">
    <location>
        <begin position="342"/>
        <end position="358"/>
    </location>
</feature>
<keyword evidence="1" id="KW-0479">Metal-binding</keyword>
<evidence type="ECO:0000256" key="5">
    <source>
        <dbReference type="SAM" id="MobiDB-lite"/>
    </source>
</evidence>
<evidence type="ECO:0000313" key="8">
    <source>
        <dbReference type="Proteomes" id="UP000186955"/>
    </source>
</evidence>
<dbReference type="InterPro" id="IPR001965">
    <property type="entry name" value="Znf_PHD"/>
</dbReference>
<feature type="region of interest" description="Disordered" evidence="5">
    <location>
        <begin position="1"/>
        <end position="78"/>
    </location>
</feature>
<evidence type="ECO:0000256" key="1">
    <source>
        <dbReference type="ARBA" id="ARBA00022723"/>
    </source>
</evidence>
<feature type="compositionally biased region" description="Basic and acidic residues" evidence="5">
    <location>
        <begin position="378"/>
        <end position="388"/>
    </location>
</feature>
<feature type="domain" description="PHD-type" evidence="6">
    <location>
        <begin position="85"/>
        <end position="141"/>
    </location>
</feature>
<dbReference type="EMBL" id="MNBE01000723">
    <property type="protein sequence ID" value="OKO93895.1"/>
    <property type="molecule type" value="Genomic_DNA"/>
</dbReference>
<dbReference type="InterPro" id="IPR019787">
    <property type="entry name" value="Znf_PHD-finger"/>
</dbReference>
<name>A0A1Q5T1B5_9EURO</name>
<comment type="caution">
    <text evidence="7">The sequence shown here is derived from an EMBL/GenBank/DDBJ whole genome shotgun (WGS) entry which is preliminary data.</text>
</comment>
<dbReference type="PROSITE" id="PS50016">
    <property type="entry name" value="ZF_PHD_2"/>
    <property type="match status" value="1"/>
</dbReference>
<keyword evidence="7" id="KW-0808">Transferase</keyword>
<dbReference type="GO" id="GO:0008168">
    <property type="term" value="F:methyltransferase activity"/>
    <property type="evidence" value="ECO:0007669"/>
    <property type="project" value="UniProtKB-KW"/>
</dbReference>
<dbReference type="InterPro" id="IPR019786">
    <property type="entry name" value="Zinc_finger_PHD-type_CS"/>
</dbReference>
<evidence type="ECO:0000256" key="4">
    <source>
        <dbReference type="PROSITE-ProRule" id="PRU00146"/>
    </source>
</evidence>
<dbReference type="InterPro" id="IPR013083">
    <property type="entry name" value="Znf_RING/FYVE/PHD"/>
</dbReference>
<dbReference type="InterPro" id="IPR011011">
    <property type="entry name" value="Znf_FYVE_PHD"/>
</dbReference>
<accession>A0A1Q5T1B5</accession>
<feature type="compositionally biased region" description="Polar residues" evidence="5">
    <location>
        <begin position="297"/>
        <end position="314"/>
    </location>
</feature>
<evidence type="ECO:0000259" key="6">
    <source>
        <dbReference type="PROSITE" id="PS50016"/>
    </source>
</evidence>
<keyword evidence="7" id="KW-0489">Methyltransferase</keyword>
<evidence type="ECO:0000256" key="2">
    <source>
        <dbReference type="ARBA" id="ARBA00022771"/>
    </source>
</evidence>
<evidence type="ECO:0000256" key="3">
    <source>
        <dbReference type="ARBA" id="ARBA00022833"/>
    </source>
</evidence>
<protein>
    <submittedName>
        <fullName evidence="7">SWM histone demethylase complex subunit phf1</fullName>
    </submittedName>
</protein>
<dbReference type="Proteomes" id="UP000186955">
    <property type="component" value="Unassembled WGS sequence"/>
</dbReference>
<dbReference type="AlphaFoldDB" id="A0A1Q5T1B5"/>
<dbReference type="SMART" id="SM00249">
    <property type="entry name" value="PHD"/>
    <property type="match status" value="1"/>
</dbReference>
<gene>
    <name evidence="7" type="ORF">PENSUB_12174</name>
</gene>
<sequence length="417" mass="45209">MKSSTAAKAKSSTDLASSSVNKLKKEALRDQPLAGLPTAMEKSTDHDTRTSRTGRVIKPPTAFTPPPATVASGKRKGGSRKKEANVVCIHCSRGHSPANNAIVFCDGCNNTWHQKCHDPPIDDQVIMLKDMEWHCCKCKPAPRPAAAKKSKPVKAKKAGRILHPRLQAGPRLEVGGDSFTADERRAYLSSLSHAQLVELLVHISTQNPSVPMLPANMKDLPASQFFFKPASNGTKKPETAEHITTPGSTKRTRADEDPADSDFDTNSRKRFRTTSASAKSPPKNISPEADAGPSNPPTVSTTATPDLITPSASTHPKPGPETPSTNRSQGRRLSFVSRDTTPEDSDPDTEDDLSEDAVEDHRLYPRAGNGFSPALDPENLKILDESPESHTFSHSVYDPAKSAQEMNVPPRVWQSHM</sequence>